<dbReference type="AlphaFoldDB" id="A0AAD9DC52"/>
<dbReference type="GO" id="GO:0005829">
    <property type="term" value="C:cytosol"/>
    <property type="evidence" value="ECO:0007669"/>
    <property type="project" value="TreeGrafter"/>
</dbReference>
<sequence length="475" mass="51770">VKEALLPPACSLHFAAPATATYLPPTSYGNGLVSGLFIIMQGCVEGSSATGSKHSSNKSQDDKPTNQRQPEQSNPTVAHKIINITAESLSQPQEGAVSIVDPWVPRIAHNDGYLQQGLDFSIGPRNGGGSADTQDDALKDTIISPFVGDIGAKRLGSALSNNNLLLYLNLSNNRIGIEGGIELARALYNDGNQSRTALQRLNLSSNCISDDGAAAFKEALMYNDTLEELCISDNEMGINGVVALLEGLQHNDAIKIMILCNNLHSLVDKEMERLIENTCDVLRKNSTGLNGGRLEVLEMGNGANSDLFDDGLSDIHSRNLIQAMSYFDAQNMKQLVNHRFMRLTLPASRIMHGHTNNKMARLLGFNSFYRPIIELYDIIRTNNMEKDAIVSHKAIPTHLQRDAETGALIGLLPSTSSDHHSCGISYKLLPRAMAFATTKCTLETFFNLIRYRPDMFFSVDSSRVVGCSPNGCCIL</sequence>
<dbReference type="PANTHER" id="PTHR24113">
    <property type="entry name" value="RAN GTPASE-ACTIVATING PROTEIN 1"/>
    <property type="match status" value="1"/>
</dbReference>
<feature type="non-terminal residue" evidence="5">
    <location>
        <position position="1"/>
    </location>
</feature>
<name>A0AAD9DC52_9STRA</name>
<evidence type="ECO:0000256" key="4">
    <source>
        <dbReference type="SAM" id="MobiDB-lite"/>
    </source>
</evidence>
<dbReference type="EMBL" id="JATAAI010000016">
    <property type="protein sequence ID" value="KAK1740310.1"/>
    <property type="molecule type" value="Genomic_DNA"/>
</dbReference>
<dbReference type="GO" id="GO:0031267">
    <property type="term" value="F:small GTPase binding"/>
    <property type="evidence" value="ECO:0007669"/>
    <property type="project" value="TreeGrafter"/>
</dbReference>
<evidence type="ECO:0000256" key="3">
    <source>
        <dbReference type="ARBA" id="ARBA00022737"/>
    </source>
</evidence>
<keyword evidence="6" id="KW-1185">Reference proteome</keyword>
<proteinExistence type="predicted"/>
<feature type="region of interest" description="Disordered" evidence="4">
    <location>
        <begin position="48"/>
        <end position="75"/>
    </location>
</feature>
<dbReference type="Gene3D" id="3.80.10.10">
    <property type="entry name" value="Ribonuclease Inhibitor"/>
    <property type="match status" value="2"/>
</dbReference>
<comment type="caution">
    <text evidence="5">The sequence shown here is derived from an EMBL/GenBank/DDBJ whole genome shotgun (WGS) entry which is preliminary data.</text>
</comment>
<evidence type="ECO:0000313" key="6">
    <source>
        <dbReference type="Proteomes" id="UP001224775"/>
    </source>
</evidence>
<reference evidence="5" key="1">
    <citation type="submission" date="2023-06" db="EMBL/GenBank/DDBJ databases">
        <title>Survivors Of The Sea: Transcriptome response of Skeletonema marinoi to long-term dormancy.</title>
        <authorList>
            <person name="Pinder M.I.M."/>
            <person name="Kourtchenko O."/>
            <person name="Robertson E.K."/>
            <person name="Larsson T."/>
            <person name="Maumus F."/>
            <person name="Osuna-Cruz C.M."/>
            <person name="Vancaester E."/>
            <person name="Stenow R."/>
            <person name="Vandepoele K."/>
            <person name="Ploug H."/>
            <person name="Bruchert V."/>
            <person name="Godhe A."/>
            <person name="Topel M."/>
        </authorList>
    </citation>
    <scope>NUCLEOTIDE SEQUENCE</scope>
    <source>
        <strain evidence="5">R05AC</strain>
    </source>
</reference>
<dbReference type="InterPro" id="IPR027038">
    <property type="entry name" value="RanGap"/>
</dbReference>
<keyword evidence="1" id="KW-0343">GTPase activation</keyword>
<evidence type="ECO:0000256" key="2">
    <source>
        <dbReference type="ARBA" id="ARBA00022614"/>
    </source>
</evidence>
<dbReference type="SUPFAM" id="SSF52047">
    <property type="entry name" value="RNI-like"/>
    <property type="match status" value="1"/>
</dbReference>
<accession>A0AAD9DC52</accession>
<dbReference type="InterPro" id="IPR032675">
    <property type="entry name" value="LRR_dom_sf"/>
</dbReference>
<protein>
    <submittedName>
        <fullName evidence="5">Uncharacterized protein</fullName>
    </submittedName>
</protein>
<organism evidence="5 6">
    <name type="scientific">Skeletonema marinoi</name>
    <dbReference type="NCBI Taxonomy" id="267567"/>
    <lineage>
        <taxon>Eukaryota</taxon>
        <taxon>Sar</taxon>
        <taxon>Stramenopiles</taxon>
        <taxon>Ochrophyta</taxon>
        <taxon>Bacillariophyta</taxon>
        <taxon>Coscinodiscophyceae</taxon>
        <taxon>Thalassiosirophycidae</taxon>
        <taxon>Thalassiosirales</taxon>
        <taxon>Skeletonemataceae</taxon>
        <taxon>Skeletonema</taxon>
        <taxon>Skeletonema marinoi-dohrnii complex</taxon>
    </lineage>
</organism>
<dbReference type="SMART" id="SM00368">
    <property type="entry name" value="LRR_RI"/>
    <property type="match status" value="3"/>
</dbReference>
<dbReference type="GO" id="GO:0006913">
    <property type="term" value="P:nucleocytoplasmic transport"/>
    <property type="evidence" value="ECO:0007669"/>
    <property type="project" value="TreeGrafter"/>
</dbReference>
<dbReference type="GO" id="GO:0005634">
    <property type="term" value="C:nucleus"/>
    <property type="evidence" value="ECO:0007669"/>
    <property type="project" value="TreeGrafter"/>
</dbReference>
<dbReference type="GO" id="GO:0048471">
    <property type="term" value="C:perinuclear region of cytoplasm"/>
    <property type="evidence" value="ECO:0007669"/>
    <property type="project" value="TreeGrafter"/>
</dbReference>
<evidence type="ECO:0000313" key="5">
    <source>
        <dbReference type="EMBL" id="KAK1740310.1"/>
    </source>
</evidence>
<keyword evidence="3" id="KW-0677">Repeat</keyword>
<evidence type="ECO:0000256" key="1">
    <source>
        <dbReference type="ARBA" id="ARBA00022468"/>
    </source>
</evidence>
<gene>
    <name evidence="5" type="ORF">QTG54_009260</name>
</gene>
<dbReference type="InterPro" id="IPR001611">
    <property type="entry name" value="Leu-rich_rpt"/>
</dbReference>
<keyword evidence="2" id="KW-0433">Leucine-rich repeat</keyword>
<feature type="compositionally biased region" description="Polar residues" evidence="4">
    <location>
        <begin position="48"/>
        <end position="58"/>
    </location>
</feature>
<dbReference type="PANTHER" id="PTHR24113:SF12">
    <property type="entry name" value="RAN GTPASE-ACTIVATING PROTEIN 1"/>
    <property type="match status" value="1"/>
</dbReference>
<dbReference type="Proteomes" id="UP001224775">
    <property type="component" value="Unassembled WGS sequence"/>
</dbReference>
<dbReference type="Pfam" id="PF13516">
    <property type="entry name" value="LRR_6"/>
    <property type="match status" value="2"/>
</dbReference>
<feature type="compositionally biased region" description="Polar residues" evidence="4">
    <location>
        <begin position="66"/>
        <end position="75"/>
    </location>
</feature>
<dbReference type="GO" id="GO:0005096">
    <property type="term" value="F:GTPase activator activity"/>
    <property type="evidence" value="ECO:0007669"/>
    <property type="project" value="UniProtKB-KW"/>
</dbReference>